<protein>
    <submittedName>
        <fullName evidence="1">Uncharacterized protein</fullName>
    </submittedName>
</protein>
<proteinExistence type="predicted"/>
<dbReference type="AlphaFoldDB" id="A0A0D7BJ40"/>
<reference evidence="1 2" key="1">
    <citation type="journal article" date="2015" name="Fungal Genet. Biol.">
        <title>Evolution of novel wood decay mechanisms in Agaricales revealed by the genome sequences of Fistulina hepatica and Cylindrobasidium torrendii.</title>
        <authorList>
            <person name="Floudas D."/>
            <person name="Held B.W."/>
            <person name="Riley R."/>
            <person name="Nagy L.G."/>
            <person name="Koehler G."/>
            <person name="Ransdell A.S."/>
            <person name="Younus H."/>
            <person name="Chow J."/>
            <person name="Chiniquy J."/>
            <person name="Lipzen A."/>
            <person name="Tritt A."/>
            <person name="Sun H."/>
            <person name="Haridas S."/>
            <person name="LaButti K."/>
            <person name="Ohm R.A."/>
            <person name="Kues U."/>
            <person name="Blanchette R.A."/>
            <person name="Grigoriev I.V."/>
            <person name="Minto R.E."/>
            <person name="Hibbett D.S."/>
        </authorList>
    </citation>
    <scope>NUCLEOTIDE SEQUENCE [LARGE SCALE GENOMIC DNA]</scope>
    <source>
        <strain evidence="1 2">FP15055 ss-10</strain>
    </source>
</reference>
<organism evidence="1 2">
    <name type="scientific">Cylindrobasidium torrendii FP15055 ss-10</name>
    <dbReference type="NCBI Taxonomy" id="1314674"/>
    <lineage>
        <taxon>Eukaryota</taxon>
        <taxon>Fungi</taxon>
        <taxon>Dikarya</taxon>
        <taxon>Basidiomycota</taxon>
        <taxon>Agaricomycotina</taxon>
        <taxon>Agaricomycetes</taxon>
        <taxon>Agaricomycetidae</taxon>
        <taxon>Agaricales</taxon>
        <taxon>Marasmiineae</taxon>
        <taxon>Physalacriaceae</taxon>
        <taxon>Cylindrobasidium</taxon>
    </lineage>
</organism>
<dbReference type="Proteomes" id="UP000054007">
    <property type="component" value="Unassembled WGS sequence"/>
</dbReference>
<accession>A0A0D7BJ40</accession>
<sequence length="99" mass="11175">MVEGGKKHFTISSILQVFYHQITHASCIMELITDLAVYLVVAWRISYLRRAVWDQSAPGLPRAWRPMPLSNICKAYVEEAGAVIGDDCRMQPGRASLRL</sequence>
<gene>
    <name evidence="1" type="ORF">CYLTODRAFT_202539</name>
</gene>
<keyword evidence="2" id="KW-1185">Reference proteome</keyword>
<name>A0A0D7BJ40_9AGAR</name>
<dbReference type="EMBL" id="KN880473">
    <property type="protein sequence ID" value="KIY70114.1"/>
    <property type="molecule type" value="Genomic_DNA"/>
</dbReference>
<evidence type="ECO:0000313" key="2">
    <source>
        <dbReference type="Proteomes" id="UP000054007"/>
    </source>
</evidence>
<evidence type="ECO:0000313" key="1">
    <source>
        <dbReference type="EMBL" id="KIY70114.1"/>
    </source>
</evidence>